<dbReference type="GO" id="GO:0019346">
    <property type="term" value="P:transsulfuration"/>
    <property type="evidence" value="ECO:0007669"/>
    <property type="project" value="InterPro"/>
</dbReference>
<accession>A0A0R2NIG0</accession>
<comment type="similarity">
    <text evidence="3">Belongs to the trans-sulfuration enzymes family.</text>
</comment>
<dbReference type="Pfam" id="PF01053">
    <property type="entry name" value="Cys_Met_Meta_PP"/>
    <property type="match status" value="1"/>
</dbReference>
<comment type="caution">
    <text evidence="4">The sequence shown here is derived from an EMBL/GenBank/DDBJ whole genome shotgun (WGS) entry which is preliminary data.</text>
</comment>
<dbReference type="InterPro" id="IPR015422">
    <property type="entry name" value="PyrdxlP-dep_Trfase_small"/>
</dbReference>
<comment type="cofactor">
    <cofactor evidence="1 3">
        <name>pyridoxal 5'-phosphate</name>
        <dbReference type="ChEBI" id="CHEBI:597326"/>
    </cofactor>
</comment>
<evidence type="ECO:0000313" key="5">
    <source>
        <dbReference type="Proteomes" id="UP000050920"/>
    </source>
</evidence>
<name>A0A0R2NIG0_9LACO</name>
<evidence type="ECO:0000313" key="4">
    <source>
        <dbReference type="EMBL" id="KRO25560.1"/>
    </source>
</evidence>
<dbReference type="InterPro" id="IPR015424">
    <property type="entry name" value="PyrdxlP-dep_Trfase"/>
</dbReference>
<reference evidence="4 5" key="1">
    <citation type="journal article" date="2015" name="Genome Announc.">
        <title>Expanding the biotechnology potential of lactobacilli through comparative genomics of 213 strains and associated genera.</title>
        <authorList>
            <person name="Sun Z."/>
            <person name="Harris H.M."/>
            <person name="McCann A."/>
            <person name="Guo C."/>
            <person name="Argimon S."/>
            <person name="Zhang W."/>
            <person name="Yang X."/>
            <person name="Jeffery I.B."/>
            <person name="Cooney J.C."/>
            <person name="Kagawa T.F."/>
            <person name="Liu W."/>
            <person name="Song Y."/>
            <person name="Salvetti E."/>
            <person name="Wrobel A."/>
            <person name="Rasinkangas P."/>
            <person name="Parkhill J."/>
            <person name="Rea M.C."/>
            <person name="O'Sullivan O."/>
            <person name="Ritari J."/>
            <person name="Douillard F.P."/>
            <person name="Paul Ross R."/>
            <person name="Yang R."/>
            <person name="Briner A.E."/>
            <person name="Felis G.E."/>
            <person name="de Vos W.M."/>
            <person name="Barrangou R."/>
            <person name="Klaenhammer T.R."/>
            <person name="Caufield P.W."/>
            <person name="Cui Y."/>
            <person name="Zhang H."/>
            <person name="O'Toole P.W."/>
        </authorList>
    </citation>
    <scope>NUCLEOTIDE SEQUENCE [LARGE SCALE GENOMIC DNA]</scope>
    <source>
        <strain evidence="4 5">DSM 21115</strain>
    </source>
</reference>
<organism evidence="4 5">
    <name type="scientific">Lactiplantibacillus fabifermentans DSM 21115</name>
    <dbReference type="NCBI Taxonomy" id="1413187"/>
    <lineage>
        <taxon>Bacteria</taxon>
        <taxon>Bacillati</taxon>
        <taxon>Bacillota</taxon>
        <taxon>Bacilli</taxon>
        <taxon>Lactobacillales</taxon>
        <taxon>Lactobacillaceae</taxon>
        <taxon>Lactiplantibacillus</taxon>
    </lineage>
</organism>
<sequence length="86" mass="9429">MFAIDLVDDDFDKLNIFVDALEVMSVGVSWGGFESLVLPAYKGNNLANLQERGLPASHIRMYLGLEDPTSVLADIEQALNQAYGPQ</sequence>
<dbReference type="SUPFAM" id="SSF53383">
    <property type="entry name" value="PLP-dependent transferases"/>
    <property type="match status" value="1"/>
</dbReference>
<dbReference type="GO" id="GO:0030170">
    <property type="term" value="F:pyridoxal phosphate binding"/>
    <property type="evidence" value="ECO:0007669"/>
    <property type="project" value="InterPro"/>
</dbReference>
<evidence type="ECO:0000256" key="3">
    <source>
        <dbReference type="RuleBase" id="RU362118"/>
    </source>
</evidence>
<dbReference type="Gene3D" id="3.90.1150.10">
    <property type="entry name" value="Aspartate Aminotransferase, domain 1"/>
    <property type="match status" value="1"/>
</dbReference>
<proteinExistence type="inferred from homology"/>
<evidence type="ECO:0008006" key="6">
    <source>
        <dbReference type="Google" id="ProtNLM"/>
    </source>
</evidence>
<evidence type="ECO:0000256" key="2">
    <source>
        <dbReference type="ARBA" id="ARBA00022898"/>
    </source>
</evidence>
<dbReference type="InterPro" id="IPR000277">
    <property type="entry name" value="Cys/Met-Metab_PyrdxlP-dep_enz"/>
</dbReference>
<dbReference type="EMBL" id="AYGX02000146">
    <property type="protein sequence ID" value="KRO25560.1"/>
    <property type="molecule type" value="Genomic_DNA"/>
</dbReference>
<dbReference type="AlphaFoldDB" id="A0A0R2NIG0"/>
<protein>
    <recommendedName>
        <fullName evidence="6">Cystathionine beta-lyase</fullName>
    </recommendedName>
</protein>
<keyword evidence="5" id="KW-1185">Reference proteome</keyword>
<keyword evidence="2 3" id="KW-0663">Pyridoxal phosphate</keyword>
<dbReference type="Proteomes" id="UP000050920">
    <property type="component" value="Unassembled WGS sequence"/>
</dbReference>
<evidence type="ECO:0000256" key="1">
    <source>
        <dbReference type="ARBA" id="ARBA00001933"/>
    </source>
</evidence>
<gene>
    <name evidence="4" type="ORF">DY78_GL001225</name>
</gene>